<dbReference type="EMBL" id="PGCK01000008">
    <property type="protein sequence ID" value="MCD1295410.1"/>
    <property type="molecule type" value="Genomic_DNA"/>
</dbReference>
<comment type="caution">
    <text evidence="4">The sequence shown here is derived from an EMBL/GenBank/DDBJ whole genome shotgun (WGS) entry which is preliminary data.</text>
</comment>
<keyword evidence="2" id="KW-0813">Transport</keyword>
<evidence type="ECO:0000313" key="5">
    <source>
        <dbReference type="Proteomes" id="UP001320159"/>
    </source>
</evidence>
<sequence length="270" mass="29515">MLAAVLSSGCVSGPGSQADGDKLAVVVSILPQAQFVEKIGGDKIKAIVLIPPGAEPHDYEPKASQLAEISNARMYAILGSGIPFETVWLDKIRAVNDKMEIVNTSEGADLISGDPHAWLSPKQAMVMVENIYQALAKLDPENRDYYYNNKESYMNELRSLDSDIESTIRESGKTSFMVFHPAWGYYARDYGLDMMSIEEEGKEPSPSDIEKSIKEAREKGIKVVFVEPQFSQAGAKAIADELGGTVVAVDPLAKDYLQNMRKVTEAFTGA</sequence>
<dbReference type="InterPro" id="IPR050492">
    <property type="entry name" value="Bact_metal-bind_prot9"/>
</dbReference>
<dbReference type="Pfam" id="PF01297">
    <property type="entry name" value="ZnuA"/>
    <property type="match status" value="1"/>
</dbReference>
<dbReference type="GO" id="GO:0030001">
    <property type="term" value="P:metal ion transport"/>
    <property type="evidence" value="ECO:0007669"/>
    <property type="project" value="InterPro"/>
</dbReference>
<dbReference type="GO" id="GO:0007155">
    <property type="term" value="P:cell adhesion"/>
    <property type="evidence" value="ECO:0007669"/>
    <property type="project" value="InterPro"/>
</dbReference>
<reference evidence="4 5" key="1">
    <citation type="submission" date="2017-11" db="EMBL/GenBank/DDBJ databases">
        <title>Isolation and Characterization of Family Methanocellaceae Species from Potential Methane Hydrate Area Offshore Southwestern Taiwan.</title>
        <authorList>
            <person name="Zhang W.-L."/>
            <person name="Chen W.-C."/>
            <person name="Lai M.-C."/>
            <person name="Chen S.-C."/>
        </authorList>
    </citation>
    <scope>NUCLEOTIDE SEQUENCE [LARGE SCALE GENOMIC DNA]</scope>
    <source>
        <strain evidence="4 5">CWC-04</strain>
    </source>
</reference>
<dbReference type="PANTHER" id="PTHR42953:SF3">
    <property type="entry name" value="HIGH-AFFINITY ZINC UPTAKE SYSTEM PROTEIN ZNUA"/>
    <property type="match status" value="1"/>
</dbReference>
<evidence type="ECO:0000256" key="2">
    <source>
        <dbReference type="ARBA" id="ARBA00022448"/>
    </source>
</evidence>
<evidence type="ECO:0000313" key="4">
    <source>
        <dbReference type="EMBL" id="MCD1295410.1"/>
    </source>
</evidence>
<gene>
    <name evidence="4" type="ORF">CUJ83_10410</name>
</gene>
<proteinExistence type="inferred from homology"/>
<dbReference type="PANTHER" id="PTHR42953">
    <property type="entry name" value="HIGH-AFFINITY ZINC UPTAKE SYSTEM PROTEIN ZNUA-RELATED"/>
    <property type="match status" value="1"/>
</dbReference>
<evidence type="ECO:0000256" key="1">
    <source>
        <dbReference type="ARBA" id="ARBA00011028"/>
    </source>
</evidence>
<accession>A0AAP2W5E7</accession>
<dbReference type="GO" id="GO:0046872">
    <property type="term" value="F:metal ion binding"/>
    <property type="evidence" value="ECO:0007669"/>
    <property type="project" value="InterPro"/>
</dbReference>
<dbReference type="InterPro" id="IPR006128">
    <property type="entry name" value="Lipoprotein_PsaA-like"/>
</dbReference>
<dbReference type="Proteomes" id="UP001320159">
    <property type="component" value="Unassembled WGS sequence"/>
</dbReference>
<evidence type="ECO:0000256" key="3">
    <source>
        <dbReference type="ARBA" id="ARBA00022729"/>
    </source>
</evidence>
<dbReference type="InterPro" id="IPR006127">
    <property type="entry name" value="ZnuA-like"/>
</dbReference>
<dbReference type="PRINTS" id="PR00690">
    <property type="entry name" value="ADHESNFAMILY"/>
</dbReference>
<dbReference type="AlphaFoldDB" id="A0AAP2W5E7"/>
<organism evidence="4 5">
    <name type="scientific">Methanooceanicella nereidis</name>
    <dbReference type="NCBI Taxonomy" id="2052831"/>
    <lineage>
        <taxon>Archaea</taxon>
        <taxon>Methanobacteriati</taxon>
        <taxon>Methanobacteriota</taxon>
        <taxon>Stenosarchaea group</taxon>
        <taxon>Methanomicrobia</taxon>
        <taxon>Methanocellales</taxon>
        <taxon>Methanocellaceae</taxon>
        <taxon>Methanooceanicella</taxon>
    </lineage>
</organism>
<keyword evidence="3" id="KW-0732">Signal</keyword>
<protein>
    <submittedName>
        <fullName evidence="4">Zinc ABC transporter substrate-binding protein</fullName>
    </submittedName>
</protein>
<keyword evidence="5" id="KW-1185">Reference proteome</keyword>
<dbReference type="Gene3D" id="3.40.50.1980">
    <property type="entry name" value="Nitrogenase molybdenum iron protein domain"/>
    <property type="match status" value="2"/>
</dbReference>
<dbReference type="SUPFAM" id="SSF53807">
    <property type="entry name" value="Helical backbone' metal receptor"/>
    <property type="match status" value="1"/>
</dbReference>
<name>A0AAP2W5E7_9EURY</name>
<comment type="similarity">
    <text evidence="1">Belongs to the bacterial solute-binding protein 9 family.</text>
</comment>